<feature type="region of interest" description="Disordered" evidence="2">
    <location>
        <begin position="361"/>
        <end position="401"/>
    </location>
</feature>
<dbReference type="Gene3D" id="3.40.30.10">
    <property type="entry name" value="Glutaredoxin"/>
    <property type="match status" value="1"/>
</dbReference>
<dbReference type="SUPFAM" id="SSF52833">
    <property type="entry name" value="Thioredoxin-like"/>
    <property type="match status" value="1"/>
</dbReference>
<feature type="region of interest" description="Disordered" evidence="2">
    <location>
        <begin position="416"/>
        <end position="444"/>
    </location>
</feature>
<dbReference type="AlphaFoldDB" id="A0A9Q1Q8X1"/>
<dbReference type="PANTHER" id="PTHR23322:SF6">
    <property type="entry name" value="UBX DOMAIN-CONTAINING PROTEIN 7"/>
    <property type="match status" value="1"/>
</dbReference>
<feature type="domain" description="UBX" evidence="3">
    <location>
        <begin position="449"/>
        <end position="560"/>
    </location>
</feature>
<dbReference type="InterPro" id="IPR029071">
    <property type="entry name" value="Ubiquitin-like_domsf"/>
</dbReference>
<evidence type="ECO:0000313" key="5">
    <source>
        <dbReference type="Proteomes" id="UP001153076"/>
    </source>
</evidence>
<organism evidence="4 5">
    <name type="scientific">Carnegiea gigantea</name>
    <dbReference type="NCBI Taxonomy" id="171969"/>
    <lineage>
        <taxon>Eukaryota</taxon>
        <taxon>Viridiplantae</taxon>
        <taxon>Streptophyta</taxon>
        <taxon>Embryophyta</taxon>
        <taxon>Tracheophyta</taxon>
        <taxon>Spermatophyta</taxon>
        <taxon>Magnoliopsida</taxon>
        <taxon>eudicotyledons</taxon>
        <taxon>Gunneridae</taxon>
        <taxon>Pentapetalae</taxon>
        <taxon>Caryophyllales</taxon>
        <taxon>Cactineae</taxon>
        <taxon>Cactaceae</taxon>
        <taxon>Cactoideae</taxon>
        <taxon>Echinocereeae</taxon>
        <taxon>Carnegiea</taxon>
    </lineage>
</organism>
<dbReference type="EMBL" id="JAKOGI010000610">
    <property type="protein sequence ID" value="KAJ8432375.1"/>
    <property type="molecule type" value="Genomic_DNA"/>
</dbReference>
<evidence type="ECO:0000313" key="4">
    <source>
        <dbReference type="EMBL" id="KAJ8432375.1"/>
    </source>
</evidence>
<dbReference type="PROSITE" id="PS50033">
    <property type="entry name" value="UBX"/>
    <property type="match status" value="1"/>
</dbReference>
<gene>
    <name evidence="4" type="ORF">Cgig2_021909</name>
</gene>
<dbReference type="SMART" id="SM00594">
    <property type="entry name" value="UAS"/>
    <property type="match status" value="1"/>
</dbReference>
<evidence type="ECO:0000256" key="2">
    <source>
        <dbReference type="SAM" id="MobiDB-lite"/>
    </source>
</evidence>
<dbReference type="CDD" id="cd02958">
    <property type="entry name" value="UAS"/>
    <property type="match status" value="1"/>
</dbReference>
<dbReference type="SUPFAM" id="SSF54236">
    <property type="entry name" value="Ubiquitin-like"/>
    <property type="match status" value="1"/>
</dbReference>
<dbReference type="CDD" id="cd14273">
    <property type="entry name" value="UBA_TAP-C_like"/>
    <property type="match status" value="1"/>
</dbReference>
<dbReference type="InterPro" id="IPR001012">
    <property type="entry name" value="UBX_dom"/>
</dbReference>
<dbReference type="GO" id="GO:0005634">
    <property type="term" value="C:nucleus"/>
    <property type="evidence" value="ECO:0007669"/>
    <property type="project" value="TreeGrafter"/>
</dbReference>
<feature type="compositionally biased region" description="Basic and acidic residues" evidence="2">
    <location>
        <begin position="421"/>
        <end position="435"/>
    </location>
</feature>
<keyword evidence="1" id="KW-0833">Ubl conjugation pathway</keyword>
<dbReference type="GO" id="GO:0043161">
    <property type="term" value="P:proteasome-mediated ubiquitin-dependent protein catabolic process"/>
    <property type="evidence" value="ECO:0007669"/>
    <property type="project" value="TreeGrafter"/>
</dbReference>
<dbReference type="OrthoDB" id="270602at2759"/>
<dbReference type="Pfam" id="PF13899">
    <property type="entry name" value="Thioredoxin_7"/>
    <property type="match status" value="1"/>
</dbReference>
<dbReference type="PANTHER" id="PTHR23322">
    <property type="entry name" value="FAS-ASSOCIATED PROTEIN"/>
    <property type="match status" value="1"/>
</dbReference>
<feature type="compositionally biased region" description="Basic residues" evidence="2">
    <location>
        <begin position="368"/>
        <end position="379"/>
    </location>
</feature>
<sequence>MEDVLSPTEQQSMVSSFLEIAVGQTAETARQFLQKHSLSVYDVKQYLWAQATSWKLEEAIQLFYVGNEGGVMSSSSHLPPEENAIPLADQSSSGLYKDVAKEPSGPDGGDDVRPPLPVIREALYDDAVLYGWVLISLFSNVDYLVPSNMLSLCFFHCLVYGLGTQRLMCGVQNYSTASCEGLVKLGNKDKFMHAWASRVGYPSHGSSSVVAFRNFEEEMKRPDVWESEQGGPSTTQSSRDNLAALYRPPFALMHQGSFEKAKIAAAAEDKWLLANLQSTTEFSSHMLNRDTWANEAVAQTIKTNFIFWQVYDDTSEGKKVCTYYKVDSVPVVLVIDPVTGQKMHSWSGMIHPDRLLEDLLPLMDGGPRNHHSSLSHKRPRESSHISSPKVQGGANEEDEELQRALDASLECIKQSDQLGSQDKDAVMDKKEERTSKPTYPCLPEEPKGDRNLLCRVGLRLPDGRRVQRNFLRTDPVQIPRRQGEWYGLLTLKKTRIETKGLLPHKIRMLLWSFCSSQLGEGEKRPFRLSHAVPGATKTLDYDSNLNFEESGLSNSMILVTWE</sequence>
<reference evidence="4" key="1">
    <citation type="submission" date="2022-04" db="EMBL/GenBank/DDBJ databases">
        <title>Carnegiea gigantea Genome sequencing and assembly v2.</title>
        <authorList>
            <person name="Copetti D."/>
            <person name="Sanderson M.J."/>
            <person name="Burquez A."/>
            <person name="Wojciechowski M.F."/>
        </authorList>
    </citation>
    <scope>NUCLEOTIDE SEQUENCE</scope>
    <source>
        <strain evidence="4">SGP5-SGP5p</strain>
        <tissue evidence="4">Aerial part</tissue>
    </source>
</reference>
<protein>
    <recommendedName>
        <fullName evidence="3">UBX domain-containing protein</fullName>
    </recommendedName>
</protein>
<dbReference type="InterPro" id="IPR036249">
    <property type="entry name" value="Thioredoxin-like_sf"/>
</dbReference>
<dbReference type="InterPro" id="IPR050730">
    <property type="entry name" value="UBX_domain-protein"/>
</dbReference>
<evidence type="ECO:0000259" key="3">
    <source>
        <dbReference type="PROSITE" id="PS50033"/>
    </source>
</evidence>
<evidence type="ECO:0000256" key="1">
    <source>
        <dbReference type="ARBA" id="ARBA00022786"/>
    </source>
</evidence>
<dbReference type="GO" id="GO:0043130">
    <property type="term" value="F:ubiquitin binding"/>
    <property type="evidence" value="ECO:0007669"/>
    <property type="project" value="TreeGrafter"/>
</dbReference>
<accession>A0A9Q1Q8X1</accession>
<dbReference type="Proteomes" id="UP001153076">
    <property type="component" value="Unassembled WGS sequence"/>
</dbReference>
<dbReference type="Gene3D" id="3.10.20.90">
    <property type="entry name" value="Phosphatidylinositol 3-kinase Catalytic Subunit, Chain A, domain 1"/>
    <property type="match status" value="1"/>
</dbReference>
<proteinExistence type="predicted"/>
<name>A0A9Q1Q8X1_9CARY</name>
<keyword evidence="5" id="KW-1185">Reference proteome</keyword>
<comment type="caution">
    <text evidence="4">The sequence shown here is derived from an EMBL/GenBank/DDBJ whole genome shotgun (WGS) entry which is preliminary data.</text>
</comment>
<dbReference type="InterPro" id="IPR006577">
    <property type="entry name" value="UAS"/>
</dbReference>
<dbReference type="CDD" id="cd01767">
    <property type="entry name" value="UBX"/>
    <property type="match status" value="1"/>
</dbReference>